<keyword evidence="3" id="KW-1185">Reference proteome</keyword>
<dbReference type="EMBL" id="LUGH01000485">
    <property type="protein sequence ID" value="OBZ84659.1"/>
    <property type="molecule type" value="Genomic_DNA"/>
</dbReference>
<evidence type="ECO:0000313" key="3">
    <source>
        <dbReference type="Proteomes" id="UP000093000"/>
    </source>
</evidence>
<dbReference type="Proteomes" id="UP000093000">
    <property type="component" value="Unassembled WGS sequence"/>
</dbReference>
<organism evidence="2 3">
    <name type="scientific">Choanephora cucurbitarum</name>
    <dbReference type="NCBI Taxonomy" id="101091"/>
    <lineage>
        <taxon>Eukaryota</taxon>
        <taxon>Fungi</taxon>
        <taxon>Fungi incertae sedis</taxon>
        <taxon>Mucoromycota</taxon>
        <taxon>Mucoromycotina</taxon>
        <taxon>Mucoromycetes</taxon>
        <taxon>Mucorales</taxon>
        <taxon>Mucorineae</taxon>
        <taxon>Choanephoraceae</taxon>
        <taxon>Choanephoroideae</taxon>
        <taxon>Choanephora</taxon>
    </lineage>
</organism>
<dbReference type="InParanoid" id="A0A1C7N7R2"/>
<evidence type="ECO:0000313" key="2">
    <source>
        <dbReference type="EMBL" id="OBZ84659.1"/>
    </source>
</evidence>
<feature type="transmembrane region" description="Helical" evidence="1">
    <location>
        <begin position="132"/>
        <end position="153"/>
    </location>
</feature>
<name>A0A1C7N7R2_9FUNG</name>
<accession>A0A1C7N7R2</accession>
<sequence length="214" mass="25226">MESFIQQTEEQIKWILKRQIEFEKANGLSIPTLGQSSCQSVETVILYGQVYFRNSRVRQHYCPEPNGWSGFCCLAYASGVSASNADRMGQIVRLILIRTFYRYQAEWLDFFGRAHYNLIQQQIRMIPNHAQFFMYPAFIWMAVIAYRVSILVIHPDQPVLYQYPINSELPAYVLAYDDNHDQYFTAYRFDHILKDPDHDWIEHPDQADFTSLFG</sequence>
<protein>
    <submittedName>
        <fullName evidence="2">Uncharacterized protein</fullName>
    </submittedName>
</protein>
<keyword evidence="1" id="KW-0472">Membrane</keyword>
<dbReference type="AlphaFoldDB" id="A0A1C7N7R2"/>
<proteinExistence type="predicted"/>
<keyword evidence="1" id="KW-0812">Transmembrane</keyword>
<comment type="caution">
    <text evidence="2">The sequence shown here is derived from an EMBL/GenBank/DDBJ whole genome shotgun (WGS) entry which is preliminary data.</text>
</comment>
<keyword evidence="1" id="KW-1133">Transmembrane helix</keyword>
<reference evidence="2 3" key="1">
    <citation type="submission" date="2016-03" db="EMBL/GenBank/DDBJ databases">
        <title>Choanephora cucurbitarum.</title>
        <authorList>
            <person name="Min B."/>
            <person name="Park H."/>
            <person name="Park J.-H."/>
            <person name="Shin H.-D."/>
            <person name="Choi I.-G."/>
        </authorList>
    </citation>
    <scope>NUCLEOTIDE SEQUENCE [LARGE SCALE GENOMIC DNA]</scope>
    <source>
        <strain evidence="2 3">KUS-F28377</strain>
    </source>
</reference>
<gene>
    <name evidence="2" type="ORF">A0J61_07303</name>
</gene>
<evidence type="ECO:0000256" key="1">
    <source>
        <dbReference type="SAM" id="Phobius"/>
    </source>
</evidence>